<dbReference type="EMBL" id="FOCM01000004">
    <property type="protein sequence ID" value="SEN42981.1"/>
    <property type="molecule type" value="Genomic_DNA"/>
</dbReference>
<dbReference type="PANTHER" id="PTHR34980:SF2">
    <property type="entry name" value="INNER MEMBRANE PROTEIN YHAH-RELATED"/>
    <property type="match status" value="1"/>
</dbReference>
<gene>
    <name evidence="2" type="ORF">SAMN04488011_10467</name>
</gene>
<keyword evidence="1" id="KW-0472">Membrane</keyword>
<feature type="transmembrane region" description="Helical" evidence="1">
    <location>
        <begin position="130"/>
        <end position="156"/>
    </location>
</feature>
<dbReference type="AlphaFoldDB" id="A0A1H8GFP7"/>
<evidence type="ECO:0000313" key="3">
    <source>
        <dbReference type="Proteomes" id="UP000199372"/>
    </source>
</evidence>
<accession>A0A1H8GFP7</accession>
<evidence type="ECO:0000256" key="1">
    <source>
        <dbReference type="SAM" id="Phobius"/>
    </source>
</evidence>
<dbReference type="OrthoDB" id="9812349at2"/>
<proteinExistence type="predicted"/>
<keyword evidence="1" id="KW-0812">Transmembrane</keyword>
<organism evidence="2 3">
    <name type="scientific">Palleronia pelagia</name>
    <dbReference type="NCBI Taxonomy" id="387096"/>
    <lineage>
        <taxon>Bacteria</taxon>
        <taxon>Pseudomonadati</taxon>
        <taxon>Pseudomonadota</taxon>
        <taxon>Alphaproteobacteria</taxon>
        <taxon>Rhodobacterales</taxon>
        <taxon>Roseobacteraceae</taxon>
        <taxon>Palleronia</taxon>
    </lineage>
</organism>
<dbReference type="GO" id="GO:0005886">
    <property type="term" value="C:plasma membrane"/>
    <property type="evidence" value="ECO:0007669"/>
    <property type="project" value="TreeGrafter"/>
</dbReference>
<evidence type="ECO:0000313" key="2">
    <source>
        <dbReference type="EMBL" id="SEN42981.1"/>
    </source>
</evidence>
<keyword evidence="3" id="KW-1185">Reference proteome</keyword>
<dbReference type="Proteomes" id="UP000199372">
    <property type="component" value="Unassembled WGS sequence"/>
</dbReference>
<dbReference type="PANTHER" id="PTHR34980">
    <property type="entry name" value="INNER MEMBRANE PROTEIN-RELATED-RELATED"/>
    <property type="match status" value="1"/>
</dbReference>
<dbReference type="InterPro" id="IPR008523">
    <property type="entry name" value="DUF805"/>
</dbReference>
<dbReference type="RefSeq" id="WP_091845317.1">
    <property type="nucleotide sequence ID" value="NZ_FOCM01000004.1"/>
</dbReference>
<keyword evidence="1" id="KW-1133">Transmembrane helix</keyword>
<feature type="transmembrane region" description="Helical" evidence="1">
    <location>
        <begin position="68"/>
        <end position="86"/>
    </location>
</feature>
<sequence length="179" mass="19731">MSFTEAVRTCLAKYFTFSGRASRPEYWWFMLFIFGMSLILGVLDGMIFGFNRVEYAPDAVQYEANGPLASLFSLAMLVPILSAGWRRMHDSGRTGLHLLYPLIVIIGVTTFMGVVAGFGPVLQGDFGTVIAGGSTLILAFAMVVFLISPLVVLWWLTRPSQPHPNKYGPPPTHIAARNE</sequence>
<name>A0A1H8GFP7_9RHOB</name>
<protein>
    <submittedName>
        <fullName evidence="2">Uncharacterized membrane protein YhaH, DUF805 family</fullName>
    </submittedName>
</protein>
<reference evidence="3" key="1">
    <citation type="submission" date="2016-10" db="EMBL/GenBank/DDBJ databases">
        <authorList>
            <person name="Varghese N."/>
            <person name="Submissions S."/>
        </authorList>
    </citation>
    <scope>NUCLEOTIDE SEQUENCE [LARGE SCALE GENOMIC DNA]</scope>
    <source>
        <strain evidence="3">DSM 26893</strain>
    </source>
</reference>
<feature type="transmembrane region" description="Helical" evidence="1">
    <location>
        <begin position="26"/>
        <end position="48"/>
    </location>
</feature>
<dbReference type="Pfam" id="PF05656">
    <property type="entry name" value="DUF805"/>
    <property type="match status" value="1"/>
</dbReference>
<feature type="transmembrane region" description="Helical" evidence="1">
    <location>
        <begin position="98"/>
        <end position="118"/>
    </location>
</feature>